<name>A0ABT5VIJ5_9BACI</name>
<sequence length="314" mass="36751">MRKTELQKMINYLRNKTDRLDMKTPTDQTNELKKYLEIYKLPVENGSYHFGNLYVDSYTIKVQMFEASHLMKKRDIILLLHGYLDHVGILSSTIRFLTNKGYSVVTFDWPGHGLSSGKQAEINHFEEYQQVYETVLREIKEQCGCIPHVIAHSTGAAVVINDLLTRNQQVCKSIILIAPLIRSNMWTITTFGYYFMKPVLKRVKRVVRESSGDEQFVQFLKNDPFQSSTVPLKWLKALIDWNAEVHAMQEKEHRILVLQGVKDETVDWKYNCQFLARLFYNSEVILFDEGRHHLLNEVDGIRSNVYEKILNELK</sequence>
<keyword evidence="3" id="KW-1185">Reference proteome</keyword>
<reference evidence="2" key="1">
    <citation type="submission" date="2024-05" db="EMBL/GenBank/DDBJ databases">
        <title>Alkalihalobacillus sp. strain MEB203 novel alkaliphilic bacterium from Lonar Lake, India.</title>
        <authorList>
            <person name="Joshi A."/>
            <person name="Thite S."/>
            <person name="Mengade P."/>
        </authorList>
    </citation>
    <scope>NUCLEOTIDE SEQUENCE</scope>
    <source>
        <strain evidence="2">MEB 203</strain>
    </source>
</reference>
<dbReference type="Pfam" id="PF12146">
    <property type="entry name" value="Hydrolase_4"/>
    <property type="match status" value="1"/>
</dbReference>
<dbReference type="InterPro" id="IPR029058">
    <property type="entry name" value="AB_hydrolase_fold"/>
</dbReference>
<dbReference type="Proteomes" id="UP001148125">
    <property type="component" value="Unassembled WGS sequence"/>
</dbReference>
<organism evidence="2 3">
    <name type="scientific">Alkalihalobacterium chitinilyticum</name>
    <dbReference type="NCBI Taxonomy" id="2980103"/>
    <lineage>
        <taxon>Bacteria</taxon>
        <taxon>Bacillati</taxon>
        <taxon>Bacillota</taxon>
        <taxon>Bacilli</taxon>
        <taxon>Bacillales</taxon>
        <taxon>Bacillaceae</taxon>
        <taxon>Alkalihalobacterium</taxon>
    </lineage>
</organism>
<comment type="caution">
    <text evidence="2">The sequence shown here is derived from an EMBL/GenBank/DDBJ whole genome shotgun (WGS) entry which is preliminary data.</text>
</comment>
<dbReference type="Gene3D" id="3.40.50.1820">
    <property type="entry name" value="alpha/beta hydrolase"/>
    <property type="match status" value="1"/>
</dbReference>
<dbReference type="GO" id="GO:0016787">
    <property type="term" value="F:hydrolase activity"/>
    <property type="evidence" value="ECO:0007669"/>
    <property type="project" value="UniProtKB-KW"/>
</dbReference>
<proteinExistence type="predicted"/>
<dbReference type="EMBL" id="JAOTPO010000014">
    <property type="protein sequence ID" value="MDE5415285.1"/>
    <property type="molecule type" value="Genomic_DNA"/>
</dbReference>
<gene>
    <name evidence="2" type="ORF">N7Z68_18150</name>
</gene>
<evidence type="ECO:0000313" key="3">
    <source>
        <dbReference type="Proteomes" id="UP001148125"/>
    </source>
</evidence>
<feature type="domain" description="Serine aminopeptidase S33" evidence="1">
    <location>
        <begin position="73"/>
        <end position="299"/>
    </location>
</feature>
<dbReference type="InterPro" id="IPR051044">
    <property type="entry name" value="MAG_DAG_Lipase"/>
</dbReference>
<dbReference type="PANTHER" id="PTHR11614">
    <property type="entry name" value="PHOSPHOLIPASE-RELATED"/>
    <property type="match status" value="1"/>
</dbReference>
<protein>
    <submittedName>
        <fullName evidence="2">Alpha/beta hydrolase</fullName>
    </submittedName>
</protein>
<accession>A0ABT5VIJ5</accession>
<keyword evidence="2" id="KW-0378">Hydrolase</keyword>
<dbReference type="RefSeq" id="WP_275119889.1">
    <property type="nucleotide sequence ID" value="NZ_JAOTPO010000014.1"/>
</dbReference>
<dbReference type="InterPro" id="IPR022742">
    <property type="entry name" value="Hydrolase_4"/>
</dbReference>
<dbReference type="SUPFAM" id="SSF53474">
    <property type="entry name" value="alpha/beta-Hydrolases"/>
    <property type="match status" value="1"/>
</dbReference>
<evidence type="ECO:0000259" key="1">
    <source>
        <dbReference type="Pfam" id="PF12146"/>
    </source>
</evidence>
<evidence type="ECO:0000313" key="2">
    <source>
        <dbReference type="EMBL" id="MDE5415285.1"/>
    </source>
</evidence>